<sequence length="753" mass="80180">MSASAQQVVSARSAIASVTTGTAANQDAFMTQWCSTNWGDLLQPAPLSISLLGSILLISSSTSDFSLDSKAPPGCPPFEWKYARHPDSFKACLMQMVGDGYLAFMTAHKNMEVISANSGEIPNVVKTAVAAISKGSSQAVSKALRTGIEDLKRLSQRCCDEAKESEAAFCNMTGLAQEMVLACTYTAGTTEQALAQNKTLSKVLQVQKESEETMLQDAKDQLKLMKDSYDKAEQEFKKAVEDFPSGWDLLGMAVVEAFTDAVSSIGNALSSGASLKSQGATAGVNAYSASNGTKDKPADPAPPPVAPTTAPNGVDTQPNADALSDPATALVPLILAQVTGVKMLLTGKAGKPDWDQIRSKDGSKNGGAYIQTTLNVKKKQLDPSKSVSRALAALIDTALDIIGKIIDSAGSVGSMNDNALADQVPRTDELSKALEALSASVNLILQQPGSTTKGLTNPTAPTDTPSGAGPKAAMDTAMMKVEQTKAQLESTRDSYKNSAKRLVAQQQEITATITELTQVSLAGATLEKMLPVLIKAVGSFTVLRAQFFQLSQFFDSVASLLVDIMGPSVERWATTLEAAEKQVQRGEREKHLAGVTISAFTRDLIYRQMTIPLKVSMLAKKISDIYLEISTDYIIPAQKNVSGMLQFAASPLEADKKALIQRLTTAQDNLAKCSALASSQIATRVLDEQRKFEADINTRLNTIMKAIQGVLPEVTGPVPKHLKEITDAHIADTDATKAQQAQTNPMFNPDDSM</sequence>
<evidence type="ECO:0000256" key="1">
    <source>
        <dbReference type="SAM" id="Coils"/>
    </source>
</evidence>
<feature type="region of interest" description="Disordered" evidence="2">
    <location>
        <begin position="286"/>
        <end position="319"/>
    </location>
</feature>
<feature type="region of interest" description="Disordered" evidence="2">
    <location>
        <begin position="448"/>
        <end position="471"/>
    </location>
</feature>
<feature type="compositionally biased region" description="Polar residues" evidence="2">
    <location>
        <begin position="448"/>
        <end position="465"/>
    </location>
</feature>
<dbReference type="AlphaFoldDB" id="A0A8H7CK60"/>
<accession>A0A8H7CK60</accession>
<proteinExistence type="predicted"/>
<feature type="coiled-coil region" evidence="1">
    <location>
        <begin position="478"/>
        <end position="505"/>
    </location>
</feature>
<dbReference type="EMBL" id="JACAZI010000020">
    <property type="protein sequence ID" value="KAF7339191.1"/>
    <property type="molecule type" value="Genomic_DNA"/>
</dbReference>
<evidence type="ECO:0000256" key="2">
    <source>
        <dbReference type="SAM" id="MobiDB-lite"/>
    </source>
</evidence>
<dbReference type="PANTHER" id="PTHR33488:SF2">
    <property type="entry name" value="EARLY ENDOSOME ANTIGEN 1-LIKE"/>
    <property type="match status" value="1"/>
</dbReference>
<protein>
    <submittedName>
        <fullName evidence="3">Uncharacterized protein</fullName>
    </submittedName>
</protein>
<dbReference type="OrthoDB" id="5406275at2759"/>
<gene>
    <name evidence="3" type="ORF">MVEN_01996400</name>
</gene>
<feature type="coiled-coil region" evidence="1">
    <location>
        <begin position="208"/>
        <end position="242"/>
    </location>
</feature>
<comment type="caution">
    <text evidence="3">The sequence shown here is derived from an EMBL/GenBank/DDBJ whole genome shotgun (WGS) entry which is preliminary data.</text>
</comment>
<keyword evidence="1" id="KW-0175">Coiled coil</keyword>
<feature type="region of interest" description="Disordered" evidence="2">
    <location>
        <begin position="734"/>
        <end position="753"/>
    </location>
</feature>
<evidence type="ECO:0000313" key="4">
    <source>
        <dbReference type="Proteomes" id="UP000620124"/>
    </source>
</evidence>
<dbReference type="PANTHER" id="PTHR33488">
    <property type="entry name" value="ZGC:162509"/>
    <property type="match status" value="1"/>
</dbReference>
<organism evidence="3 4">
    <name type="scientific">Mycena venus</name>
    <dbReference type="NCBI Taxonomy" id="2733690"/>
    <lineage>
        <taxon>Eukaryota</taxon>
        <taxon>Fungi</taxon>
        <taxon>Dikarya</taxon>
        <taxon>Basidiomycota</taxon>
        <taxon>Agaricomycotina</taxon>
        <taxon>Agaricomycetes</taxon>
        <taxon>Agaricomycetidae</taxon>
        <taxon>Agaricales</taxon>
        <taxon>Marasmiineae</taxon>
        <taxon>Mycenaceae</taxon>
        <taxon>Mycena</taxon>
    </lineage>
</organism>
<reference evidence="3" key="1">
    <citation type="submission" date="2020-05" db="EMBL/GenBank/DDBJ databases">
        <title>Mycena genomes resolve the evolution of fungal bioluminescence.</title>
        <authorList>
            <person name="Tsai I.J."/>
        </authorList>
    </citation>
    <scope>NUCLEOTIDE SEQUENCE</scope>
    <source>
        <strain evidence="3">CCC161011</strain>
    </source>
</reference>
<keyword evidence="4" id="KW-1185">Reference proteome</keyword>
<evidence type="ECO:0000313" key="3">
    <source>
        <dbReference type="EMBL" id="KAF7339191.1"/>
    </source>
</evidence>
<name>A0A8H7CK60_9AGAR</name>
<dbReference type="Proteomes" id="UP000620124">
    <property type="component" value="Unassembled WGS sequence"/>
</dbReference>